<protein>
    <submittedName>
        <fullName evidence="3">L-alanine-DL-glutamate epimerase-like enolase superfamily enzyme</fullName>
    </submittedName>
</protein>
<dbReference type="Gene3D" id="3.30.390.10">
    <property type="entry name" value="Enolase-like, N-terminal domain"/>
    <property type="match status" value="1"/>
</dbReference>
<evidence type="ECO:0000259" key="2">
    <source>
        <dbReference type="Pfam" id="PF13378"/>
    </source>
</evidence>
<dbReference type="InterPro" id="IPR029017">
    <property type="entry name" value="Enolase-like_N"/>
</dbReference>
<dbReference type="SUPFAM" id="SSF51604">
    <property type="entry name" value="Enolase C-terminal domain-like"/>
    <property type="match status" value="1"/>
</dbReference>
<reference evidence="3 4" key="1">
    <citation type="submission" date="2018-11" db="EMBL/GenBank/DDBJ databases">
        <title>Sequencing the genomes of 1000 actinobacteria strains.</title>
        <authorList>
            <person name="Klenk H.-P."/>
        </authorList>
    </citation>
    <scope>NUCLEOTIDE SEQUENCE [LARGE SCALE GENOMIC DNA]</scope>
    <source>
        <strain evidence="3 4">DSM 44780</strain>
    </source>
</reference>
<dbReference type="EMBL" id="RJVJ01000003">
    <property type="protein sequence ID" value="ROR35299.1"/>
    <property type="molecule type" value="Genomic_DNA"/>
</dbReference>
<proteinExistence type="predicted"/>
<comment type="caution">
    <text evidence="3">The sequence shown here is derived from an EMBL/GenBank/DDBJ whole genome shotgun (WGS) entry which is preliminary data.</text>
</comment>
<dbReference type="SUPFAM" id="SSF54826">
    <property type="entry name" value="Enolase N-terminal domain-like"/>
    <property type="match status" value="1"/>
</dbReference>
<dbReference type="OrthoDB" id="24041at2"/>
<gene>
    <name evidence="3" type="ORF">EDD39_6956</name>
</gene>
<dbReference type="Pfam" id="PF13378">
    <property type="entry name" value="MR_MLE_C"/>
    <property type="match status" value="1"/>
</dbReference>
<evidence type="ECO:0000313" key="4">
    <source>
        <dbReference type="Proteomes" id="UP000267408"/>
    </source>
</evidence>
<dbReference type="InterPro" id="IPR036849">
    <property type="entry name" value="Enolase-like_C_sf"/>
</dbReference>
<dbReference type="InterPro" id="IPR029065">
    <property type="entry name" value="Enolase_C-like"/>
</dbReference>
<keyword evidence="1" id="KW-0479">Metal-binding</keyword>
<evidence type="ECO:0000313" key="3">
    <source>
        <dbReference type="EMBL" id="ROR35299.1"/>
    </source>
</evidence>
<dbReference type="GO" id="GO:0003824">
    <property type="term" value="F:catalytic activity"/>
    <property type="evidence" value="ECO:0007669"/>
    <property type="project" value="UniProtKB-ARBA"/>
</dbReference>
<dbReference type="PANTHER" id="PTHR48073:SF6">
    <property type="entry name" value="PROTEIN PHYLLO, CHLOROPLASTIC-LIKE"/>
    <property type="match status" value="1"/>
</dbReference>
<evidence type="ECO:0000256" key="1">
    <source>
        <dbReference type="ARBA" id="ARBA00022723"/>
    </source>
</evidence>
<feature type="domain" description="Enolase C-terminal" evidence="2">
    <location>
        <begin position="157"/>
        <end position="301"/>
    </location>
</feature>
<dbReference type="Proteomes" id="UP000267408">
    <property type="component" value="Unassembled WGS sequence"/>
</dbReference>
<dbReference type="PANTHER" id="PTHR48073">
    <property type="entry name" value="O-SUCCINYLBENZOATE SYNTHASE-RELATED"/>
    <property type="match status" value="1"/>
</dbReference>
<dbReference type="AlphaFoldDB" id="A0A8G1U9E9"/>
<name>A0A8G1U9E9_9ACTN</name>
<dbReference type="Gene3D" id="3.20.20.120">
    <property type="entry name" value="Enolase-like C-terminal domain"/>
    <property type="match status" value="1"/>
</dbReference>
<dbReference type="RefSeq" id="WP_123563568.1">
    <property type="nucleotide sequence ID" value="NZ_RJVJ01000003.1"/>
</dbReference>
<sequence>MTGTTTGTGRVGLQADVAVVPHRLDRPFRISHMTIATVDRVRLRLIGSCGRVRGEGEIAADLGYGQDGPAIAAEARLLAGELTRASGTEAPDRLGELLAGAAAEFSAPARMLVEMAFLDRAARTAGLPVWRLLDLPEPGPVRLLHTVPIDEEIPAAVRPVKIKLGGPRDREVLRGLVGVAGPVVLDVNRGWGRAEWEEVRPLLQQVAPAVLEDPVRDDALLPEVRAALPGTTVLLDEGIDSRAAVERAARTADGANVKLMRFGGLLPGLDALRHLADRGTARMLGCFLEPPRSIAYAAQLAGLCDWTDLDGHFWLCDDPPVLGYRLDSSRPGIPAIRY</sequence>
<dbReference type="GO" id="GO:0046872">
    <property type="term" value="F:metal ion binding"/>
    <property type="evidence" value="ECO:0007669"/>
    <property type="project" value="UniProtKB-KW"/>
</dbReference>
<accession>A0A8G1U9E9</accession>
<organism evidence="3 4">
    <name type="scientific">Kitasatospora cineracea</name>
    <dbReference type="NCBI Taxonomy" id="88074"/>
    <lineage>
        <taxon>Bacteria</taxon>
        <taxon>Bacillati</taxon>
        <taxon>Actinomycetota</taxon>
        <taxon>Actinomycetes</taxon>
        <taxon>Kitasatosporales</taxon>
        <taxon>Streptomycetaceae</taxon>
        <taxon>Kitasatospora</taxon>
    </lineage>
</organism>